<dbReference type="Proteomes" id="UP000442990">
    <property type="component" value="Unassembled WGS sequence"/>
</dbReference>
<dbReference type="RefSeq" id="WP_151469222.1">
    <property type="nucleotide sequence ID" value="NZ_WBKG01000007.1"/>
</dbReference>
<name>A0A7J5DJA9_9ACTN</name>
<protein>
    <recommendedName>
        <fullName evidence="5">L,D-transpeptidase</fullName>
    </recommendedName>
</protein>
<evidence type="ECO:0000256" key="2">
    <source>
        <dbReference type="SAM" id="SignalP"/>
    </source>
</evidence>
<reference evidence="3 4" key="1">
    <citation type="submission" date="2019-09" db="EMBL/GenBank/DDBJ databases">
        <title>Isolation and identification of active actinomycetes.</title>
        <authorList>
            <person name="Yu Z."/>
            <person name="Han C."/>
            <person name="Yu B."/>
        </authorList>
    </citation>
    <scope>NUCLEOTIDE SEQUENCE [LARGE SCALE GENOMIC DNA]</scope>
    <source>
        <strain evidence="3 4">NEAU-H2</strain>
    </source>
</reference>
<keyword evidence="2" id="KW-0732">Signal</keyword>
<feature type="chain" id="PRO_5029729284" description="L,D-transpeptidase" evidence="2">
    <location>
        <begin position="30"/>
        <end position="188"/>
    </location>
</feature>
<dbReference type="EMBL" id="WBKG01000007">
    <property type="protein sequence ID" value="KAB1988745.1"/>
    <property type="molecule type" value="Genomic_DNA"/>
</dbReference>
<feature type="compositionally biased region" description="Low complexity" evidence="1">
    <location>
        <begin position="38"/>
        <end position="52"/>
    </location>
</feature>
<proteinExistence type="predicted"/>
<accession>A0A7J5DJA9</accession>
<organism evidence="3 4">
    <name type="scientific">Streptomyces triticiradicis</name>
    <dbReference type="NCBI Taxonomy" id="2651189"/>
    <lineage>
        <taxon>Bacteria</taxon>
        <taxon>Bacillati</taxon>
        <taxon>Actinomycetota</taxon>
        <taxon>Actinomycetes</taxon>
        <taxon>Kitasatosporales</taxon>
        <taxon>Streptomycetaceae</taxon>
        <taxon>Streptomyces</taxon>
    </lineage>
</organism>
<evidence type="ECO:0008006" key="5">
    <source>
        <dbReference type="Google" id="ProtNLM"/>
    </source>
</evidence>
<sequence length="188" mass="18715">MARSSSGIVAGLTVAALAAVGFLAFQASANVPDTLGDKPSVSVPAKSSAPKAPKAPKAKKDPNALPAPSGTGVRVVYSLGADRVWLVGAGGKVKRTFAVTPGTVDPAAGTYAVTSRTGSAPGSDGTQIEHIVRFTLSDGIAIGFSAAVNGSTDAPDPEKKLGGIRSSRADGDAMWAFATVGAKVVVVR</sequence>
<evidence type="ECO:0000313" key="4">
    <source>
        <dbReference type="Proteomes" id="UP000442990"/>
    </source>
</evidence>
<feature type="region of interest" description="Disordered" evidence="1">
    <location>
        <begin position="35"/>
        <end position="67"/>
    </location>
</feature>
<gene>
    <name evidence="3" type="ORF">F8144_11850</name>
</gene>
<evidence type="ECO:0000313" key="3">
    <source>
        <dbReference type="EMBL" id="KAB1988745.1"/>
    </source>
</evidence>
<dbReference type="AlphaFoldDB" id="A0A7J5DJA9"/>
<feature type="signal peptide" evidence="2">
    <location>
        <begin position="1"/>
        <end position="29"/>
    </location>
</feature>
<evidence type="ECO:0000256" key="1">
    <source>
        <dbReference type="SAM" id="MobiDB-lite"/>
    </source>
</evidence>
<keyword evidence="4" id="KW-1185">Reference proteome</keyword>
<comment type="caution">
    <text evidence="3">The sequence shown here is derived from an EMBL/GenBank/DDBJ whole genome shotgun (WGS) entry which is preliminary data.</text>
</comment>